<accession>A0ABN9EQN9</accession>
<comment type="caution">
    <text evidence="3">The sequence shown here is derived from an EMBL/GenBank/DDBJ whole genome shotgun (WGS) entry which is preliminary data.</text>
</comment>
<feature type="region of interest" description="Disordered" evidence="1">
    <location>
        <begin position="127"/>
        <end position="196"/>
    </location>
</feature>
<keyword evidence="4" id="KW-1185">Reference proteome</keyword>
<dbReference type="Proteomes" id="UP001162483">
    <property type="component" value="Unassembled WGS sequence"/>
</dbReference>
<sequence>ERPRPPPRAPGGLHVVEGSEVTPGKKVPCILILSQQRDGQYMLHIRTPGKGASDDELLPITNTFKCVQEAEEPLLIDISTNSGCKVRIQADPWSAERLFEFPDEEKCIELLTEMRLIQEGAGRIKAIRPDKRESSNWYQPTERAASMSGASSKSSGSGHLGFENSFTNIENRRNIQNQQVAHREPPPPPPPPLERR</sequence>
<organism evidence="3 4">
    <name type="scientific">Staurois parvus</name>
    <dbReference type="NCBI Taxonomy" id="386267"/>
    <lineage>
        <taxon>Eukaryota</taxon>
        <taxon>Metazoa</taxon>
        <taxon>Chordata</taxon>
        <taxon>Craniata</taxon>
        <taxon>Vertebrata</taxon>
        <taxon>Euteleostomi</taxon>
        <taxon>Amphibia</taxon>
        <taxon>Batrachia</taxon>
        <taxon>Anura</taxon>
        <taxon>Neobatrachia</taxon>
        <taxon>Ranoidea</taxon>
        <taxon>Ranidae</taxon>
        <taxon>Staurois</taxon>
    </lineage>
</organism>
<evidence type="ECO:0000256" key="1">
    <source>
        <dbReference type="SAM" id="MobiDB-lite"/>
    </source>
</evidence>
<protein>
    <recommendedName>
        <fullName evidence="2">Inositol polyphosphate 5-phosphatase clathrin binding domain-containing protein</fullName>
    </recommendedName>
</protein>
<evidence type="ECO:0000259" key="2">
    <source>
        <dbReference type="Pfam" id="PF16726"/>
    </source>
</evidence>
<dbReference type="EMBL" id="CATNWA010015820">
    <property type="protein sequence ID" value="CAI9587165.1"/>
    <property type="molecule type" value="Genomic_DNA"/>
</dbReference>
<feature type="compositionally biased region" description="Low complexity" evidence="1">
    <location>
        <begin position="144"/>
        <end position="157"/>
    </location>
</feature>
<dbReference type="InterPro" id="IPR031995">
    <property type="entry name" value="OCRL_clath-bd"/>
</dbReference>
<dbReference type="Pfam" id="PF16726">
    <property type="entry name" value="OCRL_clath_bd"/>
    <property type="match status" value="1"/>
</dbReference>
<dbReference type="Gene3D" id="2.30.29.110">
    <property type="match status" value="1"/>
</dbReference>
<evidence type="ECO:0000313" key="3">
    <source>
        <dbReference type="EMBL" id="CAI9587165.1"/>
    </source>
</evidence>
<feature type="compositionally biased region" description="Pro residues" evidence="1">
    <location>
        <begin position="186"/>
        <end position="196"/>
    </location>
</feature>
<feature type="domain" description="Inositol polyphosphate 5-phosphatase clathrin binding" evidence="2">
    <location>
        <begin position="20"/>
        <end position="120"/>
    </location>
</feature>
<feature type="non-terminal residue" evidence="3">
    <location>
        <position position="1"/>
    </location>
</feature>
<evidence type="ECO:0000313" key="4">
    <source>
        <dbReference type="Proteomes" id="UP001162483"/>
    </source>
</evidence>
<gene>
    <name evidence="3" type="ORF">SPARVUS_LOCUS10521832</name>
</gene>
<name>A0ABN9EQN9_9NEOB</name>
<proteinExistence type="predicted"/>
<reference evidence="3" key="1">
    <citation type="submission" date="2023-05" db="EMBL/GenBank/DDBJ databases">
        <authorList>
            <person name="Stuckert A."/>
        </authorList>
    </citation>
    <scope>NUCLEOTIDE SEQUENCE</scope>
</reference>